<evidence type="ECO:0000256" key="1">
    <source>
        <dbReference type="SAM" id="Phobius"/>
    </source>
</evidence>
<dbReference type="Proteomes" id="UP000620327">
    <property type="component" value="Unassembled WGS sequence"/>
</dbReference>
<protein>
    <recommendedName>
        <fullName evidence="5">Stage II sporulation protein M</fullName>
    </recommendedName>
</protein>
<feature type="transmembrane region" description="Helical" evidence="1">
    <location>
        <begin position="182"/>
        <end position="205"/>
    </location>
</feature>
<organism evidence="3 4">
    <name type="scientific">Dysosmobacter segnis</name>
    <dbReference type="NCBI Taxonomy" id="2763042"/>
    <lineage>
        <taxon>Bacteria</taxon>
        <taxon>Bacillati</taxon>
        <taxon>Bacillota</taxon>
        <taxon>Clostridia</taxon>
        <taxon>Eubacteriales</taxon>
        <taxon>Oscillospiraceae</taxon>
        <taxon>Dysosmobacter</taxon>
    </lineage>
</organism>
<keyword evidence="4" id="KW-1185">Reference proteome</keyword>
<feature type="signal peptide" evidence="2">
    <location>
        <begin position="1"/>
        <end position="24"/>
    </location>
</feature>
<keyword evidence="1" id="KW-0812">Transmembrane</keyword>
<evidence type="ECO:0000256" key="2">
    <source>
        <dbReference type="SAM" id="SignalP"/>
    </source>
</evidence>
<keyword evidence="2" id="KW-0732">Signal</keyword>
<feature type="transmembrane region" description="Helical" evidence="1">
    <location>
        <begin position="212"/>
        <end position="232"/>
    </location>
</feature>
<feature type="transmembrane region" description="Helical" evidence="1">
    <location>
        <begin position="244"/>
        <end position="262"/>
    </location>
</feature>
<dbReference type="RefSeq" id="WP_187014264.1">
    <property type="nucleotide sequence ID" value="NZ_JACOQI010000004.1"/>
</dbReference>
<gene>
    <name evidence="3" type="ORF">H8Z83_06195</name>
</gene>
<evidence type="ECO:0008006" key="5">
    <source>
        <dbReference type="Google" id="ProtNLM"/>
    </source>
</evidence>
<evidence type="ECO:0000313" key="3">
    <source>
        <dbReference type="EMBL" id="MBC5769918.1"/>
    </source>
</evidence>
<evidence type="ECO:0000313" key="4">
    <source>
        <dbReference type="Proteomes" id="UP000620327"/>
    </source>
</evidence>
<proteinExistence type="predicted"/>
<dbReference type="EMBL" id="JACOQI010000004">
    <property type="protein sequence ID" value="MBC5769918.1"/>
    <property type="molecule type" value="Genomic_DNA"/>
</dbReference>
<feature type="transmembrane region" description="Helical" evidence="1">
    <location>
        <begin position="274"/>
        <end position="293"/>
    </location>
</feature>
<feature type="chain" id="PRO_5036951226" description="Stage II sporulation protein M" evidence="2">
    <location>
        <begin position="25"/>
        <end position="304"/>
    </location>
</feature>
<keyword evidence="1" id="KW-1133">Transmembrane helix</keyword>
<name>A0A923MHV1_9FIRM</name>
<accession>A0A923MHV1</accession>
<sequence>MKKSLRFCVLLALAAALLTVSAFADTGPKAQLKVLVKNAPEEPYYLDLLEKGDYQGHTYGSGDGDDTYSGLDWSYSEEEIAALDSELLDALRAAVPEGWHACTAQGTNGAPMWGDLIGSDAGGVRLHSFRYHGVPDTYRIILVTKSGESWVSGVLHRATLQSSATVDWAARIANAPSPAMAYALQFLCTLLPTLLIEGLLLFAFGYRSKRSWLVFLLVNLVTQGGFAVYLAVTVLNHGVSGWSLIFYIPIEVIITLVELLLYRRLLTEKNKARAAVYAMAANLCSAVLGLWLIDPLWHFIVSIS</sequence>
<dbReference type="AlphaFoldDB" id="A0A923MHV1"/>
<reference evidence="3" key="1">
    <citation type="submission" date="2020-08" db="EMBL/GenBank/DDBJ databases">
        <title>Genome public.</title>
        <authorList>
            <person name="Liu C."/>
            <person name="Sun Q."/>
        </authorList>
    </citation>
    <scope>NUCLEOTIDE SEQUENCE</scope>
    <source>
        <strain evidence="3">BX15</strain>
    </source>
</reference>
<keyword evidence="1" id="KW-0472">Membrane</keyword>
<comment type="caution">
    <text evidence="3">The sequence shown here is derived from an EMBL/GenBank/DDBJ whole genome shotgun (WGS) entry which is preliminary data.</text>
</comment>